<dbReference type="Pfam" id="PF07960">
    <property type="entry name" value="CBP4"/>
    <property type="match status" value="1"/>
</dbReference>
<gene>
    <name evidence="10" type="ORF">CPB83DRAFT_845337</name>
</gene>
<proteinExistence type="inferred from homology"/>
<sequence>MGVGYLMMKVTTPTEQQLYDELSPELKRKVDATRAARLAREAEMKKQVDAQIAVDTTAETAKPIWADPPSTSKKR</sequence>
<dbReference type="InterPro" id="IPR012420">
    <property type="entry name" value="Cbp4"/>
</dbReference>
<evidence type="ECO:0000256" key="8">
    <source>
        <dbReference type="ARBA" id="ARBA00023186"/>
    </source>
</evidence>
<dbReference type="Proteomes" id="UP000807306">
    <property type="component" value="Unassembled WGS sequence"/>
</dbReference>
<evidence type="ECO:0000256" key="2">
    <source>
        <dbReference type="ARBA" id="ARBA00006780"/>
    </source>
</evidence>
<keyword evidence="5" id="KW-1133">Transmembrane helix</keyword>
<evidence type="ECO:0000256" key="6">
    <source>
        <dbReference type="ARBA" id="ARBA00023128"/>
    </source>
</evidence>
<reference evidence="10" key="1">
    <citation type="submission" date="2020-11" db="EMBL/GenBank/DDBJ databases">
        <authorList>
            <consortium name="DOE Joint Genome Institute"/>
            <person name="Ahrendt S."/>
            <person name="Riley R."/>
            <person name="Andreopoulos W."/>
            <person name="Labutti K."/>
            <person name="Pangilinan J."/>
            <person name="Ruiz-Duenas F.J."/>
            <person name="Barrasa J.M."/>
            <person name="Sanchez-Garcia M."/>
            <person name="Camarero S."/>
            <person name="Miyauchi S."/>
            <person name="Serrano A."/>
            <person name="Linde D."/>
            <person name="Babiker R."/>
            <person name="Drula E."/>
            <person name="Ayuso-Fernandez I."/>
            <person name="Pacheco R."/>
            <person name="Padilla G."/>
            <person name="Ferreira P."/>
            <person name="Barriuso J."/>
            <person name="Kellner H."/>
            <person name="Castanera R."/>
            <person name="Alfaro M."/>
            <person name="Ramirez L."/>
            <person name="Pisabarro A.G."/>
            <person name="Kuo A."/>
            <person name="Tritt A."/>
            <person name="Lipzen A."/>
            <person name="He G."/>
            <person name="Yan M."/>
            <person name="Ng V."/>
            <person name="Cullen D."/>
            <person name="Martin F."/>
            <person name="Rosso M.-N."/>
            <person name="Henrissat B."/>
            <person name="Hibbett D."/>
            <person name="Martinez A.T."/>
            <person name="Grigoriev I.V."/>
        </authorList>
    </citation>
    <scope>NUCLEOTIDE SEQUENCE</scope>
    <source>
        <strain evidence="10">CBS 506.95</strain>
    </source>
</reference>
<dbReference type="OrthoDB" id="5576752at2759"/>
<evidence type="ECO:0000256" key="5">
    <source>
        <dbReference type="ARBA" id="ARBA00022989"/>
    </source>
</evidence>
<keyword evidence="11" id="KW-1185">Reference proteome</keyword>
<keyword evidence="3" id="KW-0812">Transmembrane</keyword>
<dbReference type="EMBL" id="MU157828">
    <property type="protein sequence ID" value="KAF9533485.1"/>
    <property type="molecule type" value="Genomic_DNA"/>
</dbReference>
<comment type="caution">
    <text evidence="10">The sequence shown here is derived from an EMBL/GenBank/DDBJ whole genome shotgun (WGS) entry which is preliminary data.</text>
</comment>
<keyword evidence="4" id="KW-0999">Mitochondrion inner membrane</keyword>
<keyword evidence="6" id="KW-0496">Mitochondrion</keyword>
<keyword evidence="7" id="KW-0472">Membrane</keyword>
<evidence type="ECO:0000256" key="1">
    <source>
        <dbReference type="ARBA" id="ARBA00004434"/>
    </source>
</evidence>
<comment type="subcellular location">
    <subcellularLocation>
        <location evidence="1">Mitochondrion inner membrane</location>
        <topology evidence="1">Single-pass membrane protein</topology>
    </subcellularLocation>
</comment>
<evidence type="ECO:0000256" key="7">
    <source>
        <dbReference type="ARBA" id="ARBA00023136"/>
    </source>
</evidence>
<evidence type="ECO:0000256" key="9">
    <source>
        <dbReference type="ARBA" id="ARBA00025413"/>
    </source>
</evidence>
<accession>A0A9P6ER89</accession>
<evidence type="ECO:0000256" key="4">
    <source>
        <dbReference type="ARBA" id="ARBA00022792"/>
    </source>
</evidence>
<evidence type="ECO:0000313" key="10">
    <source>
        <dbReference type="EMBL" id="KAF9533485.1"/>
    </source>
</evidence>
<keyword evidence="8" id="KW-0143">Chaperone</keyword>
<evidence type="ECO:0000313" key="11">
    <source>
        <dbReference type="Proteomes" id="UP000807306"/>
    </source>
</evidence>
<comment type="similarity">
    <text evidence="2">Belongs to the CBP4 family.</text>
</comment>
<organism evidence="10 11">
    <name type="scientific">Crepidotus variabilis</name>
    <dbReference type="NCBI Taxonomy" id="179855"/>
    <lineage>
        <taxon>Eukaryota</taxon>
        <taxon>Fungi</taxon>
        <taxon>Dikarya</taxon>
        <taxon>Basidiomycota</taxon>
        <taxon>Agaricomycotina</taxon>
        <taxon>Agaricomycetes</taxon>
        <taxon>Agaricomycetidae</taxon>
        <taxon>Agaricales</taxon>
        <taxon>Agaricineae</taxon>
        <taxon>Crepidotaceae</taxon>
        <taxon>Crepidotus</taxon>
    </lineage>
</organism>
<protein>
    <submittedName>
        <fullName evidence="10">Uncharacterized protein</fullName>
    </submittedName>
</protein>
<name>A0A9P6ER89_9AGAR</name>
<comment type="function">
    <text evidence="9">Essential for the assembly of ubiquinol-cytochrome c reductase. It has a direct effect on the correct occurrence of the Rieske protein, core 4, core 5 and apocytochrome b.</text>
</comment>
<dbReference type="GO" id="GO:0005743">
    <property type="term" value="C:mitochondrial inner membrane"/>
    <property type="evidence" value="ECO:0007669"/>
    <property type="project" value="UniProtKB-SubCell"/>
</dbReference>
<evidence type="ECO:0000256" key="3">
    <source>
        <dbReference type="ARBA" id="ARBA00022692"/>
    </source>
</evidence>
<dbReference type="AlphaFoldDB" id="A0A9P6ER89"/>